<evidence type="ECO:0000256" key="3">
    <source>
        <dbReference type="PROSITE-ProRule" id="PRU00409"/>
    </source>
</evidence>
<sequence>MSKDKARAPVIVLYNIYQSWSPQDRAEADRLTQIMVDGLSALGHRVAVAEFWKDVRSALRPYDPAEWIVFNWCEGVEGEIGGDARVCADLEAMGFTYTGNSPYTLRLSVEKGRVKKMLQRWKIPTPSGREFKHPDEVTPSNWDEANFPAIVKPVSAHCSVAITRHAVVHSLESLRQRVAYVLETVKEPALAEKFIAGREINVAIWGNGRPRVLPLREIDFSRVADPFHRMVTWDSKWVPDSPEWNSMPVITQPVVSDTLRARIEKIALDTYRAFDCRDYARVDLRIDANDQPYVVDVNPNPDICPDGGFAGACYAAGYTYAEAVSNIIAMAVARRNRRQALFNTLARLRQTKRCHAAVPELA</sequence>
<dbReference type="InterPro" id="IPR011095">
    <property type="entry name" value="Dala_Dala_lig_C"/>
</dbReference>
<comment type="caution">
    <text evidence="5">The sequence shown here is derived from an EMBL/GenBank/DDBJ whole genome shotgun (WGS) entry which is preliminary data.</text>
</comment>
<dbReference type="GO" id="GO:0046872">
    <property type="term" value="F:metal ion binding"/>
    <property type="evidence" value="ECO:0007669"/>
    <property type="project" value="InterPro"/>
</dbReference>
<protein>
    <recommendedName>
        <fullName evidence="4">ATP-grasp domain-containing protein</fullName>
    </recommendedName>
</protein>
<dbReference type="GO" id="GO:0008716">
    <property type="term" value="F:D-alanine-D-alanine ligase activity"/>
    <property type="evidence" value="ECO:0007669"/>
    <property type="project" value="InterPro"/>
</dbReference>
<gene>
    <name evidence="5" type="ORF">CUN48_08805</name>
</gene>
<dbReference type="GO" id="GO:0005524">
    <property type="term" value="F:ATP binding"/>
    <property type="evidence" value="ECO:0007669"/>
    <property type="project" value="UniProtKB-UniRule"/>
</dbReference>
<dbReference type="SUPFAM" id="SSF56059">
    <property type="entry name" value="Glutathione synthetase ATP-binding domain-like"/>
    <property type="match status" value="1"/>
</dbReference>
<reference evidence="5 6" key="1">
    <citation type="submission" date="2017-11" db="EMBL/GenBank/DDBJ databases">
        <title>Evolution of Phototrophy in the Chloroflexi Phylum Driven by Horizontal Gene Transfer.</title>
        <authorList>
            <person name="Ward L.M."/>
            <person name="Hemp J."/>
            <person name="Shih P.M."/>
            <person name="Mcglynn S.E."/>
            <person name="Fischer W."/>
        </authorList>
    </citation>
    <scope>NUCLEOTIDE SEQUENCE [LARGE SCALE GENOMIC DNA]</scope>
    <source>
        <strain evidence="5">JP3_7</strain>
    </source>
</reference>
<keyword evidence="2" id="KW-0436">Ligase</keyword>
<dbReference type="AlphaFoldDB" id="A0A2M8QC95"/>
<evidence type="ECO:0000259" key="4">
    <source>
        <dbReference type="PROSITE" id="PS50975"/>
    </source>
</evidence>
<proteinExistence type="inferred from homology"/>
<evidence type="ECO:0000256" key="1">
    <source>
        <dbReference type="ARBA" id="ARBA00010871"/>
    </source>
</evidence>
<evidence type="ECO:0000313" key="6">
    <source>
        <dbReference type="Proteomes" id="UP000230790"/>
    </source>
</evidence>
<name>A0A2M8QC95_9CHLR</name>
<keyword evidence="3" id="KW-0547">Nucleotide-binding</keyword>
<keyword evidence="3" id="KW-0067">ATP-binding</keyword>
<dbReference type="Pfam" id="PF07478">
    <property type="entry name" value="Dala_Dala_lig_C"/>
    <property type="match status" value="1"/>
</dbReference>
<dbReference type="PANTHER" id="PTHR23132">
    <property type="entry name" value="D-ALANINE--D-ALANINE LIGASE"/>
    <property type="match status" value="1"/>
</dbReference>
<dbReference type="PROSITE" id="PS50975">
    <property type="entry name" value="ATP_GRASP"/>
    <property type="match status" value="1"/>
</dbReference>
<evidence type="ECO:0000256" key="2">
    <source>
        <dbReference type="ARBA" id="ARBA00022598"/>
    </source>
</evidence>
<dbReference type="Proteomes" id="UP000230790">
    <property type="component" value="Unassembled WGS sequence"/>
</dbReference>
<dbReference type="InterPro" id="IPR011761">
    <property type="entry name" value="ATP-grasp"/>
</dbReference>
<feature type="domain" description="ATP-grasp" evidence="4">
    <location>
        <begin position="115"/>
        <end position="329"/>
    </location>
</feature>
<evidence type="ECO:0000313" key="5">
    <source>
        <dbReference type="EMBL" id="PJF47414.1"/>
    </source>
</evidence>
<dbReference type="Gene3D" id="3.30.470.20">
    <property type="entry name" value="ATP-grasp fold, B domain"/>
    <property type="match status" value="1"/>
</dbReference>
<organism evidence="5 6">
    <name type="scientific">Candidatus Thermofonsia Clade 3 bacterium</name>
    <dbReference type="NCBI Taxonomy" id="2364212"/>
    <lineage>
        <taxon>Bacteria</taxon>
        <taxon>Bacillati</taxon>
        <taxon>Chloroflexota</taxon>
        <taxon>Candidatus Thermofontia</taxon>
        <taxon>Candidatus Thermofonsia Clade 3</taxon>
    </lineage>
</organism>
<dbReference type="EMBL" id="PGTN01000050">
    <property type="protein sequence ID" value="PJF47414.1"/>
    <property type="molecule type" value="Genomic_DNA"/>
</dbReference>
<dbReference type="Gene3D" id="3.30.1490.20">
    <property type="entry name" value="ATP-grasp fold, A domain"/>
    <property type="match status" value="1"/>
</dbReference>
<comment type="similarity">
    <text evidence="1">Belongs to the D-alanine--D-alanine ligase family.</text>
</comment>
<accession>A0A2M8QC95</accession>
<dbReference type="InterPro" id="IPR013815">
    <property type="entry name" value="ATP_grasp_subdomain_1"/>
</dbReference>
<dbReference type="PANTHER" id="PTHR23132:SF23">
    <property type="entry name" value="D-ALANINE--D-ALANINE LIGASE B"/>
    <property type="match status" value="1"/>
</dbReference>